<sequence>MEMKRYLVLSIILLLMLNIGLAKQTFVIDFTKNPPKGNLSYEVSKGVELEKEDGAYHLAFLKGGSNLKIYTPVSSLESPKRVILKITGISSSFITQETWAPISILVNTKELISGFDFGSDYYITPSFNISRYWLNGQTNVIEIRLDKEASGEFWLKKVEISIYEK</sequence>
<reference evidence="1 2" key="1">
    <citation type="journal article" date="2014" name="Genome Announc.">
        <title>Complete Genome Sequence of the Extreme Thermophile Dictyoglomus thermophilum H-6-12.</title>
        <authorList>
            <person name="Coil D.A."/>
            <person name="Badger J.H."/>
            <person name="Forberger H.C."/>
            <person name="Riggs F."/>
            <person name="Madupu R."/>
            <person name="Fedorova N."/>
            <person name="Ward N."/>
            <person name="Robb F.T."/>
            <person name="Eisen J.A."/>
        </authorList>
    </citation>
    <scope>NUCLEOTIDE SEQUENCE [LARGE SCALE GENOMIC DNA]</scope>
    <source>
        <strain evidence="2">ATCC 35947 / DSM 3960 / H-6-12</strain>
    </source>
</reference>
<accession>B5YFC4</accession>
<evidence type="ECO:0000313" key="1">
    <source>
        <dbReference type="EMBL" id="ACI19990.1"/>
    </source>
</evidence>
<dbReference type="Proteomes" id="UP000001733">
    <property type="component" value="Chromosome"/>
</dbReference>
<evidence type="ECO:0000313" key="2">
    <source>
        <dbReference type="Proteomes" id="UP000001733"/>
    </source>
</evidence>
<dbReference type="EMBL" id="CP001146">
    <property type="protein sequence ID" value="ACI19990.1"/>
    <property type="molecule type" value="Genomic_DNA"/>
</dbReference>
<dbReference type="STRING" id="309799.DICTH_1412"/>
<proteinExistence type="predicted"/>
<organism evidence="1 2">
    <name type="scientific">Dictyoglomus thermophilum (strain ATCC 35947 / DSM 3960 / H-6-12)</name>
    <dbReference type="NCBI Taxonomy" id="309799"/>
    <lineage>
        <taxon>Bacteria</taxon>
        <taxon>Pseudomonadati</taxon>
        <taxon>Dictyoglomota</taxon>
        <taxon>Dictyoglomia</taxon>
        <taxon>Dictyoglomales</taxon>
        <taxon>Dictyoglomaceae</taxon>
        <taxon>Dictyoglomus</taxon>
    </lineage>
</organism>
<protein>
    <submittedName>
        <fullName evidence="1">Uncharacterized protein</fullName>
    </submittedName>
</protein>
<keyword evidence="2" id="KW-1185">Reference proteome</keyword>
<dbReference type="AlphaFoldDB" id="B5YFC4"/>
<gene>
    <name evidence="1" type="ordered locus">DICTH_1412</name>
</gene>
<name>B5YFC4_DICT6</name>
<dbReference type="KEGG" id="dth:DICTH_1412"/>
<dbReference type="PaxDb" id="309799-DICTH_1412"/>
<dbReference type="HOGENOM" id="CLU_1624513_0_0_0"/>